<dbReference type="InterPro" id="IPR038885">
    <property type="entry name" value="PLB1"/>
</dbReference>
<dbReference type="Gene3D" id="3.40.50.1110">
    <property type="entry name" value="SGNH hydrolase"/>
    <property type="match status" value="2"/>
</dbReference>
<dbReference type="PANTHER" id="PTHR21325:SF52">
    <property type="entry name" value="PHOSPHOLIPASE B1, MEMBRANE-ASSOCIATED"/>
    <property type="match status" value="1"/>
</dbReference>
<dbReference type="AlphaFoldDB" id="A0A3P9L606"/>
<protein>
    <submittedName>
        <fullName evidence="2">Phospholipase B1</fullName>
    </submittedName>
</protein>
<proteinExistence type="predicted"/>
<keyword evidence="1" id="KW-0812">Transmembrane</keyword>
<dbReference type="PANTHER" id="PTHR21325">
    <property type="entry name" value="PHOSPHOLIPASE B, PLB1"/>
    <property type="match status" value="1"/>
</dbReference>
<dbReference type="Ensembl" id="ENSORLT00020033737.1">
    <property type="protein sequence ID" value="ENSORLP00020016118.1"/>
    <property type="gene ID" value="ENSORLG00020017160.1"/>
</dbReference>
<dbReference type="SUPFAM" id="SSF52266">
    <property type="entry name" value="SGNH hydrolase"/>
    <property type="match status" value="2"/>
</dbReference>
<reference evidence="2" key="3">
    <citation type="submission" date="2025-08" db="UniProtKB">
        <authorList>
            <consortium name="Ensembl"/>
        </authorList>
    </citation>
    <scope>IDENTIFICATION</scope>
    <source>
        <strain evidence="2">HNI</strain>
    </source>
</reference>
<dbReference type="InterPro" id="IPR036514">
    <property type="entry name" value="SGNH_hydro_sf"/>
</dbReference>
<reference key="1">
    <citation type="journal article" date="2007" name="Nature">
        <title>The medaka draft genome and insights into vertebrate genome evolution.</title>
        <authorList>
            <person name="Kasahara M."/>
            <person name="Naruse K."/>
            <person name="Sasaki S."/>
            <person name="Nakatani Y."/>
            <person name="Qu W."/>
            <person name="Ahsan B."/>
            <person name="Yamada T."/>
            <person name="Nagayasu Y."/>
            <person name="Doi K."/>
            <person name="Kasai Y."/>
            <person name="Jindo T."/>
            <person name="Kobayashi D."/>
            <person name="Shimada A."/>
            <person name="Toyoda A."/>
            <person name="Kuroki Y."/>
            <person name="Fujiyama A."/>
            <person name="Sasaki T."/>
            <person name="Shimizu A."/>
            <person name="Asakawa S."/>
            <person name="Shimizu N."/>
            <person name="Hashimoto S."/>
            <person name="Yang J."/>
            <person name="Lee Y."/>
            <person name="Matsushima K."/>
            <person name="Sugano S."/>
            <person name="Sakaizumi M."/>
            <person name="Narita T."/>
            <person name="Ohishi K."/>
            <person name="Haga S."/>
            <person name="Ohta F."/>
            <person name="Nomoto H."/>
            <person name="Nogata K."/>
            <person name="Morishita T."/>
            <person name="Endo T."/>
            <person name="Shin-I T."/>
            <person name="Takeda H."/>
            <person name="Morishita S."/>
            <person name="Kohara Y."/>
        </authorList>
    </citation>
    <scope>NUCLEOTIDE SEQUENCE [LARGE SCALE GENOMIC DNA]</scope>
    <source>
        <strain>Hd-rR</strain>
    </source>
</reference>
<dbReference type="Proteomes" id="UP000265180">
    <property type="component" value="Chromosome 22"/>
</dbReference>
<keyword evidence="1" id="KW-1133">Transmembrane helix</keyword>
<dbReference type="CDD" id="cd01824">
    <property type="entry name" value="Phospholipase_B_like"/>
    <property type="match status" value="2"/>
</dbReference>
<dbReference type="Pfam" id="PF00657">
    <property type="entry name" value="Lipase_GDSL"/>
    <property type="match status" value="2"/>
</dbReference>
<reference evidence="2 3" key="2">
    <citation type="submission" date="2017-04" db="EMBL/GenBank/DDBJ databases">
        <title>CpG methylation of centromeres and impact of large insertions on vertebrate speciation.</title>
        <authorList>
            <person name="Ichikawa K."/>
            <person name="Yoshimura J."/>
            <person name="Morishita S."/>
        </authorList>
    </citation>
    <scope>NUCLEOTIDE SEQUENCE</scope>
    <source>
        <strain evidence="2 3">HNI</strain>
    </source>
</reference>
<evidence type="ECO:0000313" key="3">
    <source>
        <dbReference type="Proteomes" id="UP000265180"/>
    </source>
</evidence>
<dbReference type="InterPro" id="IPR035547">
    <property type="entry name" value="Phospholipase_B"/>
</dbReference>
<keyword evidence="1" id="KW-0472">Membrane</keyword>
<sequence>MPPACHLLKLTGKKRCEEPAASQCEKHSGSIMTSSSLLILAAVFGATLTGSHGAEVMEKSEKNIQSYIPALCSPTPVSSSGPTSVHSLTPADVTALHVLGIPASQRNEASRVLSRLTELLSMLNPEVTTEHVHQTSLQPRKLSKEAQDLALSIAHQETDWKVVLLFVPADVICTCSPQVAEDIKSLVQEVEAALLILQEKLHRTLIHVGVWSGSPDQDKCKCMGEDGMNQRLQRATVLQALQDSLHQLLENPRWQSRKGDFAVVMQSSPVILESQSPAENTQAVQTELALQLWTNLLQPSTNPAKALGIPCPTEERPFLRTQINSPTVTLRDASPWADNLGSDLTCVNRNPSPTTPTSVHELRPGDIKVVATVGDSLTAANGVGAKTDNILLLLTEYRGLSWSIGGDENLTTVTTLPNILREFNPTLTGYSTGTGNKDSPNAFLNVAVPGAKSDDMVTQVRSLVDKMKNDARINFNDDWKVITMFIGGNDICDYCANSIQYSARNVVTRISQALDILHNEVPRAIVNLVEMLYIPPLRELHTDPSLGCPTWFVGFICSCIVKPREGSAEVQQIHELNRAYQLAMRDLIDSGRYDTHENFTVVLQPFFRDVVLPRLPDGRPDRSYFAPDCFHLSQKAHTAMAQALWNNMLEPVGDKTFTQNFTDGIELKCPSETNPFIRTAINSNYTYKGPPPTSAPVTNWGSDFSCENTAPSNTVPTSAHKVRPGDIKVVGALGDSLTAGFGARAENLLELRNEDRGVSWSIGGDETLETVTTLPNILKKFNPNIKGMSFGVGKEQTGFNMAISGAKISGIPGQVRTLIDTMKADPSVDFENDWKLVTLFIGGNDLCQYCTDRETHSPKNYSHHMMTSLDMLYEEVPRVIVNVLEILEIEHLRKIKRDTLGCNLIQQFVCPCFLDPGEDSPELSEVKRANRQMQVETSNLVYGGRYDGREDFAVVVQPFFRNSILPLTADGKPDTTYFSVDCFHFSERGQADMANAVWNNMLEPVDEKQTYNNFRNNRSNIKCPTEEHPYIFTKFNSMPTLSTTKGPGPSTVVPPLSTDDPSKTDCSGKVQAWLAAVLAVVGLLVGGAATGLFFYCKNKRSKKKQSGVEMKGTTF</sequence>
<name>A0A3P9L606_ORYLA</name>
<reference evidence="2" key="4">
    <citation type="submission" date="2025-09" db="UniProtKB">
        <authorList>
            <consortium name="Ensembl"/>
        </authorList>
    </citation>
    <scope>IDENTIFICATION</scope>
    <source>
        <strain evidence="2">HNI</strain>
    </source>
</reference>
<dbReference type="InterPro" id="IPR001087">
    <property type="entry name" value="GDSL"/>
</dbReference>
<accession>A0A3P9L606</accession>
<evidence type="ECO:0000256" key="1">
    <source>
        <dbReference type="SAM" id="Phobius"/>
    </source>
</evidence>
<evidence type="ECO:0000313" key="2">
    <source>
        <dbReference type="Ensembl" id="ENSORLP00020016118.1"/>
    </source>
</evidence>
<organism evidence="2 3">
    <name type="scientific">Oryzias latipes</name>
    <name type="common">Japanese rice fish</name>
    <name type="synonym">Japanese killifish</name>
    <dbReference type="NCBI Taxonomy" id="8090"/>
    <lineage>
        <taxon>Eukaryota</taxon>
        <taxon>Metazoa</taxon>
        <taxon>Chordata</taxon>
        <taxon>Craniata</taxon>
        <taxon>Vertebrata</taxon>
        <taxon>Euteleostomi</taxon>
        <taxon>Actinopterygii</taxon>
        <taxon>Neopterygii</taxon>
        <taxon>Teleostei</taxon>
        <taxon>Neoteleostei</taxon>
        <taxon>Acanthomorphata</taxon>
        <taxon>Ovalentaria</taxon>
        <taxon>Atherinomorphae</taxon>
        <taxon>Beloniformes</taxon>
        <taxon>Adrianichthyidae</taxon>
        <taxon>Oryziinae</taxon>
        <taxon>Oryzias</taxon>
    </lineage>
</organism>
<dbReference type="GO" id="GO:0004620">
    <property type="term" value="F:phospholipase activity"/>
    <property type="evidence" value="ECO:0007669"/>
    <property type="project" value="InterPro"/>
</dbReference>
<feature type="transmembrane region" description="Helical" evidence="1">
    <location>
        <begin position="1072"/>
        <end position="1096"/>
    </location>
</feature>